<dbReference type="PANTHER" id="PTHR22953:SF153">
    <property type="entry name" value="PURPLE ACID PHOSPHATASE"/>
    <property type="match status" value="1"/>
</dbReference>
<dbReference type="Gene3D" id="3.60.21.10">
    <property type="match status" value="1"/>
</dbReference>
<dbReference type="EMBL" id="AP019735">
    <property type="protein sequence ID" value="BBL03124.1"/>
    <property type="molecule type" value="Genomic_DNA"/>
</dbReference>
<proteinExistence type="predicted"/>
<dbReference type="RefSeq" id="WP_141412058.1">
    <property type="nucleotide sequence ID" value="NZ_AP019735.1"/>
</dbReference>
<accession>A0A4Y1XP68</accession>
<protein>
    <submittedName>
        <fullName evidence="1">Uncharacterized protein</fullName>
    </submittedName>
</protein>
<gene>
    <name evidence="1" type="ORF">A5CBH24_04370</name>
</gene>
<dbReference type="STRING" id="1118061.GCA_000311925_02191"/>
<organism evidence="1 2">
    <name type="scientific">Alistipes communis</name>
    <dbReference type="NCBI Taxonomy" id="2585118"/>
    <lineage>
        <taxon>Bacteria</taxon>
        <taxon>Pseudomonadati</taxon>
        <taxon>Bacteroidota</taxon>
        <taxon>Bacteroidia</taxon>
        <taxon>Bacteroidales</taxon>
        <taxon>Rikenellaceae</taxon>
        <taxon>Alistipes</taxon>
    </lineage>
</organism>
<dbReference type="SUPFAM" id="SSF56300">
    <property type="entry name" value="Metallo-dependent phosphatases"/>
    <property type="match status" value="1"/>
</dbReference>
<dbReference type="GO" id="GO:0046872">
    <property type="term" value="F:metal ion binding"/>
    <property type="evidence" value="ECO:0007669"/>
    <property type="project" value="InterPro"/>
</dbReference>
<dbReference type="InterPro" id="IPR029052">
    <property type="entry name" value="Metallo-depent_PP-like"/>
</dbReference>
<dbReference type="InterPro" id="IPR039331">
    <property type="entry name" value="PAPs-like"/>
</dbReference>
<dbReference type="CDD" id="cd00838">
    <property type="entry name" value="MPP_superfamily"/>
    <property type="match status" value="2"/>
</dbReference>
<dbReference type="SUPFAM" id="SSF49363">
    <property type="entry name" value="Purple acid phosphatase, N-terminal domain"/>
    <property type="match status" value="1"/>
</dbReference>
<accession>A0A3D3YM87</accession>
<dbReference type="InterPro" id="IPR015914">
    <property type="entry name" value="PAPs_N"/>
</dbReference>
<reference evidence="2" key="1">
    <citation type="submission" date="2019-06" db="EMBL/GenBank/DDBJ databases">
        <title>Alistipes onderdonkii subsp. vulgaris subsp. nov., Alistipes dispar sp. nov. and Alistipes communis sp. nov., isolated from human faeces, and creation of Alistipes onderdonkii subsp. onderdonkii subsp. nov.</title>
        <authorList>
            <person name="Sakamoto M."/>
            <person name="Ikeyama N."/>
            <person name="Ogata Y."/>
            <person name="Suda W."/>
            <person name="Iino T."/>
            <person name="Hattori M."/>
            <person name="Ohkuma M."/>
        </authorList>
    </citation>
    <scope>NUCLEOTIDE SEQUENCE [LARGE SCALE GENOMIC DNA]</scope>
    <source>
        <strain evidence="2">5CBH24</strain>
    </source>
</reference>
<dbReference type="Pfam" id="PF00149">
    <property type="entry name" value="Metallophos"/>
    <property type="match status" value="1"/>
</dbReference>
<keyword evidence="2" id="KW-1185">Reference proteome</keyword>
<accession>A0A4Y1WRE9</accession>
<dbReference type="InterPro" id="IPR008963">
    <property type="entry name" value="Purple_acid_Pase-like_N"/>
</dbReference>
<dbReference type="OrthoDB" id="596345at2"/>
<evidence type="ECO:0000313" key="2">
    <source>
        <dbReference type="Proteomes" id="UP000318946"/>
    </source>
</evidence>
<dbReference type="Proteomes" id="UP000318946">
    <property type="component" value="Chromosome"/>
</dbReference>
<dbReference type="Gene3D" id="2.60.40.380">
    <property type="entry name" value="Purple acid phosphatase-like, N-terminal"/>
    <property type="match status" value="1"/>
</dbReference>
<dbReference type="InterPro" id="IPR004843">
    <property type="entry name" value="Calcineurin-like_PHP"/>
</dbReference>
<name>A0A3D3YM87_9BACT</name>
<dbReference type="GO" id="GO:0003993">
    <property type="term" value="F:acid phosphatase activity"/>
    <property type="evidence" value="ECO:0007669"/>
    <property type="project" value="InterPro"/>
</dbReference>
<dbReference type="Pfam" id="PF16656">
    <property type="entry name" value="Pur_ac_phosph_N"/>
    <property type="match status" value="1"/>
</dbReference>
<sequence length="389" mass="43715">MKKILSTILALAACTTLTAQDFKITHGPWLCDLTSDGVTVVWATSKPALSWVEVAEDDGRSFYAAEHERRYETVAGRKQARKTLHSIRLKGLRPDTKYRYRIFSQEVREWKYNDKVYYGDIAASNVYSRQPFAFSTLPTSGCDLSFVVLNDIHGRADYMAGLCRPIDFARIDFVAFNGDMSNSTESPEQLYRDFIDASVGAFASETPILYNRGNHETRGIYADHLPEYFPKVGGNYYKLYMAGSVAVLLLDCGEDKPDSDIEYGGLGAYDAYREEEAAWLRETVASEEFRNASARIVLLHIPLGNGTWHGNIHLEELFLPILNDADIDVMLSGHTHRYSFHPANDKVRFPVLVNDNASLLKCDVGDGKITARIYGPEGTVTHSHEFPLK</sequence>
<dbReference type="PANTHER" id="PTHR22953">
    <property type="entry name" value="ACID PHOSPHATASE RELATED"/>
    <property type="match status" value="1"/>
</dbReference>
<evidence type="ECO:0000313" key="1">
    <source>
        <dbReference type="EMBL" id="BBL03124.1"/>
    </source>
</evidence>
<dbReference type="GeneID" id="78341154"/>
<dbReference type="KEGG" id="acou:A5CBH24_04370"/>
<dbReference type="AlphaFoldDB" id="A0A3D3YM87"/>